<dbReference type="PANTHER" id="PTHR32251:SF17">
    <property type="entry name" value="STEROID 5-ALPHA REDUCTASE C-TERMINAL DOMAIN-CONTAINING PROTEIN"/>
    <property type="match status" value="1"/>
</dbReference>
<keyword evidence="3" id="KW-1185">Reference proteome</keyword>
<reference evidence="2 3" key="1">
    <citation type="journal article" date="2016" name="Mol. Biol. Evol.">
        <title>Comparative Genomics of Early-Diverging Mushroom-Forming Fungi Provides Insights into the Origins of Lignocellulose Decay Capabilities.</title>
        <authorList>
            <person name="Nagy L.G."/>
            <person name="Riley R."/>
            <person name="Tritt A."/>
            <person name="Adam C."/>
            <person name="Daum C."/>
            <person name="Floudas D."/>
            <person name="Sun H."/>
            <person name="Yadav J.S."/>
            <person name="Pangilinan J."/>
            <person name="Larsson K.H."/>
            <person name="Matsuura K."/>
            <person name="Barry K."/>
            <person name="Labutti K."/>
            <person name="Kuo R."/>
            <person name="Ohm R.A."/>
            <person name="Bhattacharya S.S."/>
            <person name="Shirouzu T."/>
            <person name="Yoshinaga Y."/>
            <person name="Martin F.M."/>
            <person name="Grigoriev I.V."/>
            <person name="Hibbett D.S."/>
        </authorList>
    </citation>
    <scope>NUCLEOTIDE SEQUENCE [LARGE SCALE GENOMIC DNA]</scope>
    <source>
        <strain evidence="2 3">93-53</strain>
    </source>
</reference>
<dbReference type="GO" id="GO:0016020">
    <property type="term" value="C:membrane"/>
    <property type="evidence" value="ECO:0007669"/>
    <property type="project" value="TreeGrafter"/>
</dbReference>
<dbReference type="OrthoDB" id="67965at2759"/>
<dbReference type="Pfam" id="PF06966">
    <property type="entry name" value="DUF1295"/>
    <property type="match status" value="1"/>
</dbReference>
<keyword evidence="1" id="KW-0472">Membrane</keyword>
<dbReference type="EMBL" id="KV427618">
    <property type="protein sequence ID" value="KZT07686.1"/>
    <property type="molecule type" value="Genomic_DNA"/>
</dbReference>
<evidence type="ECO:0000313" key="3">
    <source>
        <dbReference type="Proteomes" id="UP000076871"/>
    </source>
</evidence>
<organism evidence="2 3">
    <name type="scientific">Laetiporus sulphureus 93-53</name>
    <dbReference type="NCBI Taxonomy" id="1314785"/>
    <lineage>
        <taxon>Eukaryota</taxon>
        <taxon>Fungi</taxon>
        <taxon>Dikarya</taxon>
        <taxon>Basidiomycota</taxon>
        <taxon>Agaricomycotina</taxon>
        <taxon>Agaricomycetes</taxon>
        <taxon>Polyporales</taxon>
        <taxon>Laetiporus</taxon>
    </lineage>
</organism>
<dbReference type="RefSeq" id="XP_040765426.1">
    <property type="nucleotide sequence ID" value="XM_040906343.1"/>
</dbReference>
<dbReference type="Proteomes" id="UP000076871">
    <property type="component" value="Unassembled WGS sequence"/>
</dbReference>
<dbReference type="PANTHER" id="PTHR32251">
    <property type="entry name" value="3-OXO-5-ALPHA-STEROID 4-DEHYDROGENASE"/>
    <property type="match status" value="1"/>
</dbReference>
<protein>
    <submittedName>
        <fullName evidence="2">DUF1295-domain-containing protein</fullName>
    </submittedName>
</protein>
<gene>
    <name evidence="2" type="ORF">LAESUDRAFT_698368</name>
</gene>
<keyword evidence="1" id="KW-0812">Transmembrane</keyword>
<feature type="transmembrane region" description="Helical" evidence="1">
    <location>
        <begin position="33"/>
        <end position="54"/>
    </location>
</feature>
<dbReference type="GeneID" id="63823372"/>
<proteinExistence type="predicted"/>
<feature type="transmembrane region" description="Helical" evidence="1">
    <location>
        <begin position="6"/>
        <end position="26"/>
    </location>
</feature>
<dbReference type="Gene3D" id="1.20.120.1630">
    <property type="match status" value="1"/>
</dbReference>
<name>A0A165ESU9_9APHY</name>
<dbReference type="InterPro" id="IPR010721">
    <property type="entry name" value="UstE-like"/>
</dbReference>
<accession>A0A165ESU9</accession>
<sequence>MPLFSSLIPSAVSAFGLQTALAAVFVPQRNDKFYDLGGALGFLSTAFISLYYPYVKANYLNGRKLSAVPSIISFAPRQLLLTAALAAWSTRLGSFLVTRALNAGGDSRFDNIKNQPAQFAGFWLGQGIWILLVGLPVYMVNTLPAAAHPPLTRLDYASLVLFGGSWLLEIIADHQKTSWRHARDRKQHDERFITRGLWGISRHPNYVGEVGLWTGIWLLSLNSLRTQYFPRGSWLLAGASPLMTWFLLRNVSGVPPLEKAGDDRFGNDPKWQEYKRTVPVFWPWGPRG</sequence>
<dbReference type="InParanoid" id="A0A165ESU9"/>
<evidence type="ECO:0000313" key="2">
    <source>
        <dbReference type="EMBL" id="KZT07686.1"/>
    </source>
</evidence>
<keyword evidence="1" id="KW-1133">Transmembrane helix</keyword>
<dbReference type="AlphaFoldDB" id="A0A165ESU9"/>
<feature type="transmembrane region" description="Helical" evidence="1">
    <location>
        <begin position="119"/>
        <end position="139"/>
    </location>
</feature>
<evidence type="ECO:0000256" key="1">
    <source>
        <dbReference type="SAM" id="Phobius"/>
    </source>
</evidence>